<accession>A0A9W4ED58</accession>
<evidence type="ECO:0000313" key="2">
    <source>
        <dbReference type="EMBL" id="CAG7623151.1"/>
    </source>
</evidence>
<dbReference type="AlphaFoldDB" id="A0A9W4ED58"/>
<organism evidence="2 3">
    <name type="scientific">Actinacidiphila bryophytorum</name>
    <dbReference type="NCBI Taxonomy" id="1436133"/>
    <lineage>
        <taxon>Bacteria</taxon>
        <taxon>Bacillati</taxon>
        <taxon>Actinomycetota</taxon>
        <taxon>Actinomycetes</taxon>
        <taxon>Kitasatosporales</taxon>
        <taxon>Streptomycetaceae</taxon>
        <taxon>Actinacidiphila</taxon>
    </lineage>
</organism>
<name>A0A9W4ED58_9ACTN</name>
<comment type="caution">
    <text evidence="2">The sequence shown here is derived from an EMBL/GenBank/DDBJ whole genome shotgun (WGS) entry which is preliminary data.</text>
</comment>
<feature type="compositionally biased region" description="Basic and acidic residues" evidence="1">
    <location>
        <begin position="66"/>
        <end position="81"/>
    </location>
</feature>
<gene>
    <name evidence="2" type="ORF">SBRY_160007</name>
</gene>
<proteinExistence type="predicted"/>
<reference evidence="2" key="1">
    <citation type="submission" date="2021-06" db="EMBL/GenBank/DDBJ databases">
        <authorList>
            <person name="Arsene-Ploetze F."/>
        </authorList>
    </citation>
    <scope>NUCLEOTIDE SEQUENCE</scope>
    <source>
        <strain evidence="2">SBRY1</strain>
    </source>
</reference>
<dbReference type="Proteomes" id="UP001153328">
    <property type="component" value="Unassembled WGS sequence"/>
</dbReference>
<sequence length="236" mass="24761">MARVTVTACERGPGGAPRGQGLGDDCDATTTVLACRAAPRGPADRLLAVAGLRVHRRVPVGARHAGRGDHRRPAADRDAHGGRQTPAGPAARLLALRRGRGAAGRSRGLRRHEVLGTRRGGPPDAGRRPGGAVARRCGRHGLRRTQAAAQGLLRGERQGPAALRQRTLGGLPAGQEADRLTRAPRSLLGRPRGRLLRDRTEGLNCPLIGRISGRTTMVPEAAVASVRDGAGRRSHP</sequence>
<keyword evidence="3" id="KW-1185">Reference proteome</keyword>
<dbReference type="EMBL" id="CAJVAX010000008">
    <property type="protein sequence ID" value="CAG7623151.1"/>
    <property type="molecule type" value="Genomic_DNA"/>
</dbReference>
<feature type="region of interest" description="Disordered" evidence="1">
    <location>
        <begin position="62"/>
        <end position="89"/>
    </location>
</feature>
<evidence type="ECO:0000313" key="3">
    <source>
        <dbReference type="Proteomes" id="UP001153328"/>
    </source>
</evidence>
<evidence type="ECO:0000256" key="1">
    <source>
        <dbReference type="SAM" id="MobiDB-lite"/>
    </source>
</evidence>
<protein>
    <submittedName>
        <fullName evidence="2">Uncharacterized protein</fullName>
    </submittedName>
</protein>